<dbReference type="EMBL" id="JABFTP020000144">
    <property type="protein sequence ID" value="KAL3283383.1"/>
    <property type="molecule type" value="Genomic_DNA"/>
</dbReference>
<dbReference type="PRINTS" id="PR00463">
    <property type="entry name" value="EP450I"/>
</dbReference>
<evidence type="ECO:0000256" key="7">
    <source>
        <dbReference type="ARBA" id="ARBA00022824"/>
    </source>
</evidence>
<keyword evidence="10 13" id="KW-0408">Iron</keyword>
<dbReference type="Proteomes" id="UP001516400">
    <property type="component" value="Unassembled WGS sequence"/>
</dbReference>
<keyword evidence="7" id="KW-0256">Endoplasmic reticulum</keyword>
<dbReference type="Gene3D" id="1.10.630.10">
    <property type="entry name" value="Cytochrome P450"/>
    <property type="match status" value="1"/>
</dbReference>
<reference evidence="16 17" key="1">
    <citation type="journal article" date="2021" name="BMC Biol.">
        <title>Horizontally acquired antibacterial genes associated with adaptive radiation of ladybird beetles.</title>
        <authorList>
            <person name="Li H.S."/>
            <person name="Tang X.F."/>
            <person name="Huang Y.H."/>
            <person name="Xu Z.Y."/>
            <person name="Chen M.L."/>
            <person name="Du X.Y."/>
            <person name="Qiu B.Y."/>
            <person name="Chen P.T."/>
            <person name="Zhang W."/>
            <person name="Slipinski A."/>
            <person name="Escalona H.E."/>
            <person name="Waterhouse R.M."/>
            <person name="Zwick A."/>
            <person name="Pang H."/>
        </authorList>
    </citation>
    <scope>NUCLEOTIDE SEQUENCE [LARGE SCALE GENOMIC DNA]</scope>
    <source>
        <strain evidence="16">SYSU2018</strain>
    </source>
</reference>
<dbReference type="PROSITE" id="PS00086">
    <property type="entry name" value="CYTOCHROME_P450"/>
    <property type="match status" value="1"/>
</dbReference>
<dbReference type="GO" id="GO:0005789">
    <property type="term" value="C:endoplasmic reticulum membrane"/>
    <property type="evidence" value="ECO:0007669"/>
    <property type="project" value="UniProtKB-SubCell"/>
</dbReference>
<dbReference type="InterPro" id="IPR017972">
    <property type="entry name" value="Cyt_P450_CS"/>
</dbReference>
<dbReference type="PANTHER" id="PTHR24292">
    <property type="entry name" value="CYTOCHROME P450"/>
    <property type="match status" value="1"/>
</dbReference>
<keyword evidence="15" id="KW-0732">Signal</keyword>
<accession>A0ABD2NXG8</accession>
<comment type="similarity">
    <text evidence="4 14">Belongs to the cytochrome P450 family.</text>
</comment>
<keyword evidence="8" id="KW-0492">Microsome</keyword>
<keyword evidence="11 14" id="KW-0503">Monooxygenase</keyword>
<dbReference type="Pfam" id="PF00067">
    <property type="entry name" value="p450"/>
    <property type="match status" value="1"/>
</dbReference>
<dbReference type="InterPro" id="IPR036396">
    <property type="entry name" value="Cyt_P450_sf"/>
</dbReference>
<evidence type="ECO:0000256" key="15">
    <source>
        <dbReference type="SAM" id="SignalP"/>
    </source>
</evidence>
<feature type="binding site" description="axial binding residue" evidence="13">
    <location>
        <position position="442"/>
    </location>
    <ligand>
        <name>heme</name>
        <dbReference type="ChEBI" id="CHEBI:30413"/>
    </ligand>
    <ligandPart>
        <name>Fe</name>
        <dbReference type="ChEBI" id="CHEBI:18248"/>
    </ligandPart>
</feature>
<evidence type="ECO:0008006" key="18">
    <source>
        <dbReference type="Google" id="ProtNLM"/>
    </source>
</evidence>
<evidence type="ECO:0000256" key="2">
    <source>
        <dbReference type="ARBA" id="ARBA00004174"/>
    </source>
</evidence>
<evidence type="ECO:0000313" key="16">
    <source>
        <dbReference type="EMBL" id="KAL3283383.1"/>
    </source>
</evidence>
<dbReference type="InterPro" id="IPR002401">
    <property type="entry name" value="Cyt_P450_E_grp-I"/>
</dbReference>
<keyword evidence="9 14" id="KW-0560">Oxidoreductase</keyword>
<dbReference type="AlphaFoldDB" id="A0ABD2NXG8"/>
<evidence type="ECO:0000256" key="5">
    <source>
        <dbReference type="ARBA" id="ARBA00022617"/>
    </source>
</evidence>
<evidence type="ECO:0000256" key="9">
    <source>
        <dbReference type="ARBA" id="ARBA00023002"/>
    </source>
</evidence>
<evidence type="ECO:0000256" key="12">
    <source>
        <dbReference type="ARBA" id="ARBA00023136"/>
    </source>
</evidence>
<evidence type="ECO:0000256" key="3">
    <source>
        <dbReference type="ARBA" id="ARBA00004406"/>
    </source>
</evidence>
<feature type="chain" id="PRO_5044848915" description="Cytochrome P450" evidence="15">
    <location>
        <begin position="22"/>
        <end position="499"/>
    </location>
</feature>
<name>A0ABD2NXG8_9CUCU</name>
<sequence length="499" mass="58277">MIFLFIFLLFLLLLMFGSYMSRNNHFWKKRGVPYIKPTIIFGNFLDVFLWRKSIGQKVLEIYKGTLEPYLGFFILDEPILLINDLDLIESILVKDFNQFRDRTTPKNEEFDPIGFKMSFFEKSPMWITARRRLLPLFTSSKMKSNFEQMKNSAKRMELAIRKSMETRGDIEIKEMLNKVTVDILVNSFYSIETHSFEEKGSPFIGITKILFNWKAIWHALQITYLFIAPQFKRLLRYKVLDQEVTEFFKKLTWDLLINREEENVKRGDLIDILVDIKKSQNVTDEYSREADFLSSLVIAAFVGSYETTSTTTSFALFELAKNIEAQKLIREEITKVETKSGNITYENLKELKYLERCLLEVMRLHPILPFLDRTCNEIYQLPGTELILEKGQKVYISVSGLGHNPKYYPDPSKFDPSRFENKNLKEKFKSTYLTFGIGPRACPGKRFALISMKIITANIIKNFEVKLAKNQSDTLKINPIGFLAQPMGGLFLKFSDIQQ</sequence>
<dbReference type="PRINTS" id="PR00385">
    <property type="entry name" value="P450"/>
</dbReference>
<keyword evidence="17" id="KW-1185">Reference proteome</keyword>
<dbReference type="FunFam" id="1.10.630.10:FF:000042">
    <property type="entry name" value="Cytochrome P450"/>
    <property type="match status" value="1"/>
</dbReference>
<evidence type="ECO:0000256" key="13">
    <source>
        <dbReference type="PIRSR" id="PIRSR602401-1"/>
    </source>
</evidence>
<dbReference type="PANTHER" id="PTHR24292:SF45">
    <property type="entry name" value="CYTOCHROME P450 6G1-RELATED"/>
    <property type="match status" value="1"/>
</dbReference>
<dbReference type="GO" id="GO:0046872">
    <property type="term" value="F:metal ion binding"/>
    <property type="evidence" value="ECO:0007669"/>
    <property type="project" value="UniProtKB-KW"/>
</dbReference>
<evidence type="ECO:0000256" key="8">
    <source>
        <dbReference type="ARBA" id="ARBA00022848"/>
    </source>
</evidence>
<evidence type="ECO:0000256" key="4">
    <source>
        <dbReference type="ARBA" id="ARBA00010617"/>
    </source>
</evidence>
<proteinExistence type="inferred from homology"/>
<comment type="caution">
    <text evidence="16">The sequence shown here is derived from an EMBL/GenBank/DDBJ whole genome shotgun (WGS) entry which is preliminary data.</text>
</comment>
<keyword evidence="12" id="KW-0472">Membrane</keyword>
<comment type="cofactor">
    <cofactor evidence="1 13">
        <name>heme</name>
        <dbReference type="ChEBI" id="CHEBI:30413"/>
    </cofactor>
</comment>
<dbReference type="InterPro" id="IPR050476">
    <property type="entry name" value="Insect_CytP450_Detox"/>
</dbReference>
<evidence type="ECO:0000256" key="6">
    <source>
        <dbReference type="ARBA" id="ARBA00022723"/>
    </source>
</evidence>
<dbReference type="InterPro" id="IPR001128">
    <property type="entry name" value="Cyt_P450"/>
</dbReference>
<protein>
    <recommendedName>
        <fullName evidence="18">Cytochrome P450</fullName>
    </recommendedName>
</protein>
<dbReference type="SUPFAM" id="SSF48264">
    <property type="entry name" value="Cytochrome P450"/>
    <property type="match status" value="1"/>
</dbReference>
<evidence type="ECO:0000256" key="14">
    <source>
        <dbReference type="RuleBase" id="RU000461"/>
    </source>
</evidence>
<gene>
    <name evidence="16" type="ORF">HHI36_006530</name>
</gene>
<comment type="subcellular location">
    <subcellularLocation>
        <location evidence="3">Endoplasmic reticulum membrane</location>
        <topology evidence="3">Peripheral membrane protein</topology>
    </subcellularLocation>
    <subcellularLocation>
        <location evidence="2">Microsome membrane</location>
        <topology evidence="2">Peripheral membrane protein</topology>
    </subcellularLocation>
</comment>
<organism evidence="16 17">
    <name type="scientific">Cryptolaemus montrouzieri</name>
    <dbReference type="NCBI Taxonomy" id="559131"/>
    <lineage>
        <taxon>Eukaryota</taxon>
        <taxon>Metazoa</taxon>
        <taxon>Ecdysozoa</taxon>
        <taxon>Arthropoda</taxon>
        <taxon>Hexapoda</taxon>
        <taxon>Insecta</taxon>
        <taxon>Pterygota</taxon>
        <taxon>Neoptera</taxon>
        <taxon>Endopterygota</taxon>
        <taxon>Coleoptera</taxon>
        <taxon>Polyphaga</taxon>
        <taxon>Cucujiformia</taxon>
        <taxon>Coccinelloidea</taxon>
        <taxon>Coccinellidae</taxon>
        <taxon>Scymninae</taxon>
        <taxon>Scymnini</taxon>
        <taxon>Cryptolaemus</taxon>
    </lineage>
</organism>
<feature type="signal peptide" evidence="15">
    <location>
        <begin position="1"/>
        <end position="21"/>
    </location>
</feature>
<keyword evidence="5 13" id="KW-0349">Heme</keyword>
<dbReference type="GO" id="GO:0004497">
    <property type="term" value="F:monooxygenase activity"/>
    <property type="evidence" value="ECO:0007669"/>
    <property type="project" value="UniProtKB-KW"/>
</dbReference>
<dbReference type="CDD" id="cd11056">
    <property type="entry name" value="CYP6-like"/>
    <property type="match status" value="1"/>
</dbReference>
<evidence type="ECO:0000256" key="10">
    <source>
        <dbReference type="ARBA" id="ARBA00023004"/>
    </source>
</evidence>
<keyword evidence="6 13" id="KW-0479">Metal-binding</keyword>
<evidence type="ECO:0000256" key="11">
    <source>
        <dbReference type="ARBA" id="ARBA00023033"/>
    </source>
</evidence>
<evidence type="ECO:0000313" key="17">
    <source>
        <dbReference type="Proteomes" id="UP001516400"/>
    </source>
</evidence>
<evidence type="ECO:0000256" key="1">
    <source>
        <dbReference type="ARBA" id="ARBA00001971"/>
    </source>
</evidence>